<evidence type="ECO:0000256" key="3">
    <source>
        <dbReference type="SAM" id="MobiDB-lite"/>
    </source>
</evidence>
<gene>
    <name evidence="5" type="ORF">CKO31_05055</name>
</gene>
<dbReference type="Pfam" id="PF08797">
    <property type="entry name" value="HIRAN"/>
    <property type="match status" value="1"/>
</dbReference>
<sequence>MPRASRLAQQPQLALEPAGHPRQARPIALQHTQLAGFRHHEAPQLWPALARRTQLTLERERDNPHDPNAVALRWRGRKLGYLPRGENLVAARLLDRQRRLSARIERLDPTAEHNARIGIEVLMC</sequence>
<protein>
    <recommendedName>
        <fullName evidence="4">HIRAN domain-containing protein</fullName>
    </recommendedName>
</protein>
<dbReference type="InterPro" id="IPR014905">
    <property type="entry name" value="HIRAN"/>
</dbReference>
<organism evidence="5 6">
    <name type="scientific">Thiohalocapsa halophila</name>
    <dbReference type="NCBI Taxonomy" id="69359"/>
    <lineage>
        <taxon>Bacteria</taxon>
        <taxon>Pseudomonadati</taxon>
        <taxon>Pseudomonadota</taxon>
        <taxon>Gammaproteobacteria</taxon>
        <taxon>Chromatiales</taxon>
        <taxon>Chromatiaceae</taxon>
        <taxon>Thiohalocapsa</taxon>
    </lineage>
</organism>
<dbReference type="RefSeq" id="WP_200234651.1">
    <property type="nucleotide sequence ID" value="NZ_NRRV01000008.1"/>
</dbReference>
<feature type="region of interest" description="Disordered" evidence="3">
    <location>
        <begin position="1"/>
        <end position="24"/>
    </location>
</feature>
<evidence type="ECO:0000313" key="6">
    <source>
        <dbReference type="Proteomes" id="UP000748752"/>
    </source>
</evidence>
<evidence type="ECO:0000256" key="1">
    <source>
        <dbReference type="ARBA" id="ARBA00022723"/>
    </source>
</evidence>
<name>A0ABS1CEH4_9GAMM</name>
<keyword evidence="2" id="KW-0378">Hydrolase</keyword>
<keyword evidence="6" id="KW-1185">Reference proteome</keyword>
<evidence type="ECO:0000259" key="4">
    <source>
        <dbReference type="SMART" id="SM00910"/>
    </source>
</evidence>
<proteinExistence type="predicted"/>
<evidence type="ECO:0000313" key="5">
    <source>
        <dbReference type="EMBL" id="MBK1630118.1"/>
    </source>
</evidence>
<dbReference type="Proteomes" id="UP000748752">
    <property type="component" value="Unassembled WGS sequence"/>
</dbReference>
<comment type="caution">
    <text evidence="5">The sequence shown here is derived from an EMBL/GenBank/DDBJ whole genome shotgun (WGS) entry which is preliminary data.</text>
</comment>
<accession>A0ABS1CEH4</accession>
<keyword evidence="1" id="KW-0479">Metal-binding</keyword>
<dbReference type="SMART" id="SM00910">
    <property type="entry name" value="HIRAN"/>
    <property type="match status" value="1"/>
</dbReference>
<feature type="domain" description="HIRAN" evidence="4">
    <location>
        <begin position="27"/>
        <end position="122"/>
    </location>
</feature>
<dbReference type="EMBL" id="NRRV01000008">
    <property type="protein sequence ID" value="MBK1630118.1"/>
    <property type="molecule type" value="Genomic_DNA"/>
</dbReference>
<reference evidence="5 6" key="1">
    <citation type="journal article" date="2020" name="Microorganisms">
        <title>Osmotic Adaptation and Compatible Solute Biosynthesis of Phototrophic Bacteria as Revealed from Genome Analyses.</title>
        <authorList>
            <person name="Imhoff J.F."/>
            <person name="Rahn T."/>
            <person name="Kunzel S."/>
            <person name="Keller A."/>
            <person name="Neulinger S.C."/>
        </authorList>
    </citation>
    <scope>NUCLEOTIDE SEQUENCE [LARGE SCALE GENOMIC DNA]</scope>
    <source>
        <strain evidence="5 6">DSM 6210</strain>
    </source>
</reference>
<evidence type="ECO:0000256" key="2">
    <source>
        <dbReference type="ARBA" id="ARBA00022801"/>
    </source>
</evidence>
<dbReference type="Gene3D" id="3.30.70.2330">
    <property type="match status" value="1"/>
</dbReference>